<dbReference type="EMBL" id="CAJPDS010000062">
    <property type="protein sequence ID" value="CAF9932212.1"/>
    <property type="molecule type" value="Genomic_DNA"/>
</dbReference>
<gene>
    <name evidence="1" type="ORF">HETSPECPRED_008299</name>
</gene>
<protein>
    <submittedName>
        <fullName evidence="1">Uncharacterized protein</fullName>
    </submittedName>
</protein>
<organism evidence="1 2">
    <name type="scientific">Heterodermia speciosa</name>
    <dbReference type="NCBI Taxonomy" id="116794"/>
    <lineage>
        <taxon>Eukaryota</taxon>
        <taxon>Fungi</taxon>
        <taxon>Dikarya</taxon>
        <taxon>Ascomycota</taxon>
        <taxon>Pezizomycotina</taxon>
        <taxon>Lecanoromycetes</taxon>
        <taxon>OSLEUM clade</taxon>
        <taxon>Lecanoromycetidae</taxon>
        <taxon>Caliciales</taxon>
        <taxon>Physciaceae</taxon>
        <taxon>Heterodermia</taxon>
    </lineage>
</organism>
<evidence type="ECO:0000313" key="2">
    <source>
        <dbReference type="Proteomes" id="UP000664521"/>
    </source>
</evidence>
<keyword evidence="2" id="KW-1185">Reference proteome</keyword>
<proteinExistence type="predicted"/>
<dbReference type="AlphaFoldDB" id="A0A8H3IL99"/>
<reference evidence="1" key="1">
    <citation type="submission" date="2021-03" db="EMBL/GenBank/DDBJ databases">
        <authorList>
            <person name="Tagirdzhanova G."/>
        </authorList>
    </citation>
    <scope>NUCLEOTIDE SEQUENCE</scope>
</reference>
<dbReference type="Proteomes" id="UP000664521">
    <property type="component" value="Unassembled WGS sequence"/>
</dbReference>
<name>A0A8H3IL99_9LECA</name>
<evidence type="ECO:0000313" key="1">
    <source>
        <dbReference type="EMBL" id="CAF9932212.1"/>
    </source>
</evidence>
<sequence length="164" mass="19013">MDMSLARIPQGEQETLKELWEIDFRHQFYSSETYKEARRNRDNPTDDGQREERIQSLERLLTTDNIDDAVAADTKLDPKDMENIASLGQNLCEDKPLPEHVARWQTLAVRARKLYTVDPTRAVFSAWQELTAWYLKSKDFILQTADEPSLVRPRHEMHGTAPAA</sequence>
<accession>A0A8H3IL99</accession>
<comment type="caution">
    <text evidence="1">The sequence shown here is derived from an EMBL/GenBank/DDBJ whole genome shotgun (WGS) entry which is preliminary data.</text>
</comment>